<dbReference type="InterPro" id="IPR019787">
    <property type="entry name" value="Znf_PHD-finger"/>
</dbReference>
<dbReference type="PROSITE" id="PS01359">
    <property type="entry name" value="ZF_PHD_1"/>
    <property type="match status" value="1"/>
</dbReference>
<feature type="domain" description="PHD-type" evidence="13">
    <location>
        <begin position="226"/>
        <end position="275"/>
    </location>
</feature>
<dbReference type="FunFam" id="3.30.40.10:FF:000016">
    <property type="entry name" value="Inhibitor of growth protein"/>
    <property type="match status" value="1"/>
</dbReference>
<dbReference type="SUPFAM" id="SSF57903">
    <property type="entry name" value="FYVE/PHD zinc finger"/>
    <property type="match status" value="1"/>
</dbReference>
<evidence type="ECO:0000256" key="9">
    <source>
        <dbReference type="PIRSR" id="PIRSR628651-51"/>
    </source>
</evidence>
<accession>A0A8H7Q5P8</accession>
<dbReference type="InterPro" id="IPR024610">
    <property type="entry name" value="ING_N_histone-binding"/>
</dbReference>
<keyword evidence="3 9" id="KW-0479">Metal-binding</keyword>
<proteinExistence type="inferred from homology"/>
<evidence type="ECO:0000256" key="1">
    <source>
        <dbReference type="ARBA" id="ARBA00004123"/>
    </source>
</evidence>
<dbReference type="GO" id="GO:0006355">
    <property type="term" value="P:regulation of DNA-templated transcription"/>
    <property type="evidence" value="ECO:0007669"/>
    <property type="project" value="TreeGrafter"/>
</dbReference>
<feature type="region of interest" description="Disordered" evidence="12">
    <location>
        <begin position="136"/>
        <end position="210"/>
    </location>
</feature>
<gene>
    <name evidence="14" type="ORF">INT43_002227</name>
</gene>
<feature type="binding site" evidence="9">
    <location>
        <position position="247"/>
    </location>
    <ligand>
        <name>Zn(2+)</name>
        <dbReference type="ChEBI" id="CHEBI:29105"/>
        <label>2</label>
    </ligand>
</feature>
<dbReference type="Gene3D" id="6.10.140.1740">
    <property type="match status" value="1"/>
</dbReference>
<comment type="domain">
    <text evidence="11">The PHD-type zinc finger mediates the binding to H3K4me3.</text>
</comment>
<dbReference type="PROSITE" id="PS50016">
    <property type="entry name" value="ZF_PHD_2"/>
    <property type="match status" value="1"/>
</dbReference>
<evidence type="ECO:0000256" key="10">
    <source>
        <dbReference type="PROSITE-ProRule" id="PRU00146"/>
    </source>
</evidence>
<protein>
    <recommendedName>
        <fullName evidence="11">Chromatin modification-related protein</fullName>
    </recommendedName>
</protein>
<dbReference type="PANTHER" id="PTHR10333:SF42">
    <property type="entry name" value="INHIBITOR OF GROWTH PROTEIN 5"/>
    <property type="match status" value="1"/>
</dbReference>
<keyword evidence="15" id="KW-1185">Reference proteome</keyword>
<feature type="binding site" evidence="9">
    <location>
        <position position="242"/>
    </location>
    <ligand>
        <name>Zn(2+)</name>
        <dbReference type="ChEBI" id="CHEBI:29105"/>
        <label>2</label>
    </ligand>
</feature>
<feature type="binding site" evidence="9">
    <location>
        <position position="272"/>
    </location>
    <ligand>
        <name>Zn(2+)</name>
        <dbReference type="ChEBI" id="CHEBI:29105"/>
        <label>2</label>
    </ligand>
</feature>
<dbReference type="OrthoDB" id="5411773at2759"/>
<comment type="caution">
    <text evidence="14">The sequence shown here is derived from an EMBL/GenBank/DDBJ whole genome shotgun (WGS) entry which is preliminary data.</text>
</comment>
<evidence type="ECO:0000256" key="2">
    <source>
        <dbReference type="ARBA" id="ARBA00010210"/>
    </source>
</evidence>
<feature type="site" description="Histone H3K4me3 binding" evidence="8">
    <location>
        <position position="228"/>
    </location>
</feature>
<dbReference type="InterPro" id="IPR019786">
    <property type="entry name" value="Zinc_finger_PHD-type_CS"/>
</dbReference>
<feature type="binding site" evidence="9">
    <location>
        <position position="256"/>
    </location>
    <ligand>
        <name>Zn(2+)</name>
        <dbReference type="ChEBI" id="CHEBI:29105"/>
        <label>1</label>
    </ligand>
</feature>
<evidence type="ECO:0000256" key="7">
    <source>
        <dbReference type="ARBA" id="ARBA00023242"/>
    </source>
</evidence>
<dbReference type="CDD" id="cd16859">
    <property type="entry name" value="ING_ING4_5"/>
    <property type="match status" value="1"/>
</dbReference>
<dbReference type="GO" id="GO:0006325">
    <property type="term" value="P:chromatin organization"/>
    <property type="evidence" value="ECO:0007669"/>
    <property type="project" value="UniProtKB-KW"/>
</dbReference>
<name>A0A8H7Q5P8_MORIS</name>
<comment type="subcellular location">
    <subcellularLocation>
        <location evidence="1 11">Nucleus</location>
    </subcellularLocation>
</comment>
<dbReference type="Gene3D" id="3.30.40.10">
    <property type="entry name" value="Zinc/RING finger domain, C3HC4 (zinc finger)"/>
    <property type="match status" value="1"/>
</dbReference>
<evidence type="ECO:0000256" key="8">
    <source>
        <dbReference type="PIRSR" id="PIRSR628651-50"/>
    </source>
</evidence>
<keyword evidence="7 11" id="KW-0539">Nucleus</keyword>
<dbReference type="InterPro" id="IPR011011">
    <property type="entry name" value="Znf_FYVE_PHD"/>
</dbReference>
<evidence type="ECO:0000313" key="15">
    <source>
        <dbReference type="Proteomes" id="UP000654370"/>
    </source>
</evidence>
<dbReference type="Proteomes" id="UP000654370">
    <property type="component" value="Unassembled WGS sequence"/>
</dbReference>
<sequence length="282" mass="31363">MKTGLTSMKHIDSLVYLDDYIDTLEALPLELQRNFTLMRELDGYAQDLMESVASESIDFIDNVKQMSPEDRILALKKIGTLLSDSLKRGEEKVSLAKTTFDTVDRHCTRLDADLQKFEDEQMSGLGRVTAQGISITGRGKDDAHLEKNARKDAGRKGDKRTAHCKTAKGESTPPPRAQTPKEGVMKGMRTDKDRGKGAFSATGRNGSSKAKASSSVADMAIDPNEPLYCYCQQVSYGEMVACDNDDCEIEWFHLACVNLKTVPKGKWYCDNCSVKMKGRQRK</sequence>
<dbReference type="SMART" id="SM01408">
    <property type="entry name" value="ING"/>
    <property type="match status" value="1"/>
</dbReference>
<feature type="site" description="Histone H3K4me3 binding" evidence="8">
    <location>
        <position position="239"/>
    </location>
</feature>
<evidence type="ECO:0000256" key="3">
    <source>
        <dbReference type="ARBA" id="ARBA00022723"/>
    </source>
</evidence>
<dbReference type="InterPro" id="IPR001965">
    <property type="entry name" value="Znf_PHD"/>
</dbReference>
<feature type="binding site" evidence="9">
    <location>
        <position position="253"/>
    </location>
    <ligand>
        <name>Zn(2+)</name>
        <dbReference type="ChEBI" id="CHEBI:29105"/>
        <label>1</label>
    </ligand>
</feature>
<evidence type="ECO:0000256" key="4">
    <source>
        <dbReference type="ARBA" id="ARBA00022771"/>
    </source>
</evidence>
<feature type="binding site" evidence="9">
    <location>
        <position position="231"/>
    </location>
    <ligand>
        <name>Zn(2+)</name>
        <dbReference type="ChEBI" id="CHEBI:29105"/>
        <label>1</label>
    </ligand>
</feature>
<evidence type="ECO:0000256" key="6">
    <source>
        <dbReference type="ARBA" id="ARBA00022853"/>
    </source>
</evidence>
<dbReference type="AlphaFoldDB" id="A0A8H7Q5P8"/>
<dbReference type="PANTHER" id="PTHR10333">
    <property type="entry name" value="INHIBITOR OF GROWTH PROTEIN"/>
    <property type="match status" value="1"/>
</dbReference>
<comment type="similarity">
    <text evidence="2 11">Belongs to the ING family.</text>
</comment>
<keyword evidence="4 10" id="KW-0863">Zinc-finger</keyword>
<dbReference type="InterPro" id="IPR013083">
    <property type="entry name" value="Znf_RING/FYVE/PHD"/>
</dbReference>
<organism evidence="14 15">
    <name type="scientific">Mortierella isabellina</name>
    <name type="common">Filamentous fungus</name>
    <name type="synonym">Umbelopsis isabellina</name>
    <dbReference type="NCBI Taxonomy" id="91625"/>
    <lineage>
        <taxon>Eukaryota</taxon>
        <taxon>Fungi</taxon>
        <taxon>Fungi incertae sedis</taxon>
        <taxon>Mucoromycota</taxon>
        <taxon>Mucoromycotina</taxon>
        <taxon>Umbelopsidomycetes</taxon>
        <taxon>Umbelopsidales</taxon>
        <taxon>Umbelopsidaceae</taxon>
        <taxon>Umbelopsis</taxon>
    </lineage>
</organism>
<evidence type="ECO:0000313" key="14">
    <source>
        <dbReference type="EMBL" id="KAG2185790.1"/>
    </source>
</evidence>
<evidence type="ECO:0000256" key="12">
    <source>
        <dbReference type="SAM" id="MobiDB-lite"/>
    </source>
</evidence>
<keyword evidence="5 9" id="KW-0862">Zinc</keyword>
<dbReference type="EMBL" id="JAEPQZ010000001">
    <property type="protein sequence ID" value="KAG2185790.1"/>
    <property type="molecule type" value="Genomic_DNA"/>
</dbReference>
<feature type="compositionally biased region" description="Basic and acidic residues" evidence="12">
    <location>
        <begin position="138"/>
        <end position="161"/>
    </location>
</feature>
<feature type="binding site" evidence="9">
    <location>
        <position position="269"/>
    </location>
    <ligand>
        <name>Zn(2+)</name>
        <dbReference type="ChEBI" id="CHEBI:29105"/>
        <label>2</label>
    </ligand>
</feature>
<feature type="binding site" evidence="9">
    <location>
        <position position="229"/>
    </location>
    <ligand>
        <name>Zn(2+)</name>
        <dbReference type="ChEBI" id="CHEBI:29105"/>
        <label>1</label>
    </ligand>
</feature>
<comment type="function">
    <text evidence="11">Component of an histone acetyltransferase complex.</text>
</comment>
<keyword evidence="6 11" id="KW-0156">Chromatin regulator</keyword>
<dbReference type="SMART" id="SM00249">
    <property type="entry name" value="PHD"/>
    <property type="match status" value="1"/>
</dbReference>
<feature type="site" description="Histone H3K4me3 binding" evidence="8">
    <location>
        <position position="243"/>
    </location>
</feature>
<evidence type="ECO:0000256" key="11">
    <source>
        <dbReference type="RuleBase" id="RU361213"/>
    </source>
</evidence>
<dbReference type="InterPro" id="IPR028651">
    <property type="entry name" value="ING_fam"/>
</dbReference>
<dbReference type="Pfam" id="PF12998">
    <property type="entry name" value="ING"/>
    <property type="match status" value="1"/>
</dbReference>
<dbReference type="CDD" id="cd15505">
    <property type="entry name" value="PHD_ING"/>
    <property type="match status" value="1"/>
</dbReference>
<evidence type="ECO:0000256" key="5">
    <source>
        <dbReference type="ARBA" id="ARBA00022833"/>
    </source>
</evidence>
<evidence type="ECO:0000259" key="13">
    <source>
        <dbReference type="PROSITE" id="PS50016"/>
    </source>
</evidence>
<feature type="site" description="Histone H3K4me3 binding" evidence="8">
    <location>
        <position position="251"/>
    </location>
</feature>
<dbReference type="GO" id="GO:0005634">
    <property type="term" value="C:nucleus"/>
    <property type="evidence" value="ECO:0007669"/>
    <property type="project" value="UniProtKB-SubCell"/>
</dbReference>
<dbReference type="GO" id="GO:0008270">
    <property type="term" value="F:zinc ion binding"/>
    <property type="evidence" value="ECO:0007669"/>
    <property type="project" value="UniProtKB-KW"/>
</dbReference>
<reference evidence="14" key="1">
    <citation type="submission" date="2020-12" db="EMBL/GenBank/DDBJ databases">
        <title>Metabolic potential, ecology and presence of endohyphal bacteria is reflected in genomic diversity of Mucoromycotina.</title>
        <authorList>
            <person name="Muszewska A."/>
            <person name="Okrasinska A."/>
            <person name="Steczkiewicz K."/>
            <person name="Drgas O."/>
            <person name="Orlowska M."/>
            <person name="Perlinska-Lenart U."/>
            <person name="Aleksandrzak-Piekarczyk T."/>
            <person name="Szatraj K."/>
            <person name="Zielenkiewicz U."/>
            <person name="Pilsyk S."/>
            <person name="Malc E."/>
            <person name="Mieczkowski P."/>
            <person name="Kruszewska J.S."/>
            <person name="Biernat P."/>
            <person name="Pawlowska J."/>
        </authorList>
    </citation>
    <scope>NUCLEOTIDE SEQUENCE</scope>
    <source>
        <strain evidence="14">WA0000067209</strain>
    </source>
</reference>
<comment type="subunit">
    <text evidence="11">Component of an histone acetyltransferase complex. Interacts with H3K4me3 and to a lesser extent with H3K4me2.</text>
</comment>